<evidence type="ECO:0000259" key="7">
    <source>
        <dbReference type="PROSITE" id="PS50097"/>
    </source>
</evidence>
<dbReference type="InterPro" id="IPR011333">
    <property type="entry name" value="SKP1/BTB/POZ_sf"/>
</dbReference>
<evidence type="ECO:0000313" key="10">
    <source>
        <dbReference type="Proteomes" id="UP000092600"/>
    </source>
</evidence>
<dbReference type="PROSITE" id="PS50097">
    <property type="entry name" value="BTB"/>
    <property type="match status" value="2"/>
</dbReference>
<name>A0A199VXQ8_ANACO</name>
<feature type="non-terminal residue" evidence="9">
    <location>
        <position position="1214"/>
    </location>
</feature>
<feature type="coiled-coil region" evidence="5">
    <location>
        <begin position="492"/>
        <end position="519"/>
    </location>
</feature>
<keyword evidence="2" id="KW-0597">Phosphoprotein</keyword>
<dbReference type="InterPro" id="IPR000210">
    <property type="entry name" value="BTB/POZ_dom"/>
</dbReference>
<dbReference type="Pfam" id="PF00651">
    <property type="entry name" value="BTB"/>
    <property type="match status" value="2"/>
</dbReference>
<proteinExistence type="inferred from homology"/>
<dbReference type="Pfam" id="PF03000">
    <property type="entry name" value="NPH3"/>
    <property type="match status" value="2"/>
</dbReference>
<feature type="domain" description="NPH3" evidence="8">
    <location>
        <begin position="176"/>
        <end position="457"/>
    </location>
</feature>
<dbReference type="SMART" id="SM00225">
    <property type="entry name" value="BTB"/>
    <property type="match status" value="2"/>
</dbReference>
<evidence type="ECO:0000256" key="5">
    <source>
        <dbReference type="SAM" id="Coils"/>
    </source>
</evidence>
<dbReference type="FunFam" id="3.30.710.10:FF:000168">
    <property type="entry name" value="BTB/POZ domain-containing protein At1g03010"/>
    <property type="match status" value="1"/>
</dbReference>
<sequence>IFSDVAGDITIYVDGQSFLLHKFPLVSRSGRIRKMVLDSRDPNVLKLELINVPGGASAFELAAKFCYGTNFEITTTNVAHLRCIAEYLEMTEDYQEENLILRTETYLNEIVMQSLEKSLEVLCSCEGLLPVAEEIGIIDRCIDAIAVNASKEQLVSGLAHLEFEGGSGKLRMNCQDWWVEDLSVLKIDLYQRVIAAMRRTGVRSDSIVTSLMHYAQTSLKSVERRQIWDSGLLIGENQRFIVETLVGLLAKEKLTQLPLSFLFGMLRMAIEVDASLDCRIELEKRIGLQLEMASLDDLLIPSLQTSDSVFDVDTIHRILVNFLQRVEEEGSEESSQCGYESDGQGAKSPSHSSVLKVGRLMDGYLAEIAPDPYLKLQKFMTIIELLPDYARVVDDGLYRAIDIYLKAHPSLTESECKKLCNLIDCQKLSQDASNHAAQNDRLPVQMVVRVLYFEQLRLKTSLSGNFGDSSFSQRIVNSSGVPSAAMSPRDNYASLRRENRELKLEISRMRVRLSELEKEQAVMKQGMRDGRSGEHGKAFFASISKESNLKVRGSHKDRQKGRVGEDRSDRKSRSRSRSRSRTAGAEAASSPFSMAVASPNSHFSTAMERTGQWVFSQEVPADVVVEIGDSRFPLHKFMLVARSGYMRRWILEANPSEVVRVDLSGLPGGAEAFEKAAKFCYGVNFEITVHNVAALRCAAEYLEMTEEADPGGGSSSLARRAEEFLSQAALKTLPGAAAVLRSCEEGLLPWAEELRIVQRCVDVIALKACNESNFPTRSPPEWWAAELAALGPASFQKVLSAMRSRGASPQSLATAVAAYAELSLPDLLPGRAGSAATAVAGAGAGDHSRRRALLESIVSLLPPDRDAPLPVGFLCLLLRAAIALAVSTASRRELERRIAASLDQAAAADLLAVALDPAGERVTDLDSIRRIIAGFVEHEAAAGAGAGGLLYGGGAALCSAAMQKVARTVDAFVSEIATDVDLSVSKFAGIAGALPKSSRHFDDDLYRAVDIYLKAHSDLDEIEREKVCSVMDPLRLSYEARLHAAQNKRLPLQIVLHALYYDQLKLRSSSASQPQAAAAPKQHGDASLTRENEALRSELARMRLYVSELERTNAPALAASKSSSATPGPPKKPTTFFASVSRKLGKLNPFRHGGAKDTSMLNDDAAAGGVDVTKPRRRRFSISHIPGPGMEVKSVWELLAGNRRQGAAARNLIR</sequence>
<accession>A0A199VXQ8</accession>
<evidence type="ECO:0000256" key="6">
    <source>
        <dbReference type="SAM" id="MobiDB-lite"/>
    </source>
</evidence>
<reference evidence="9 10" key="1">
    <citation type="journal article" date="2016" name="DNA Res.">
        <title>The draft genome of MD-2 pineapple using hybrid error correction of long reads.</title>
        <authorList>
            <person name="Redwan R.M."/>
            <person name="Saidin A."/>
            <person name="Kumar S.V."/>
        </authorList>
    </citation>
    <scope>NUCLEOTIDE SEQUENCE [LARGE SCALE GENOMIC DNA]</scope>
    <source>
        <strain evidence="10">cv. MD2</strain>
        <tissue evidence="9">Leaf</tissue>
    </source>
</reference>
<dbReference type="InterPro" id="IPR043454">
    <property type="entry name" value="NPH3/RPT2-like"/>
</dbReference>
<gene>
    <name evidence="9" type="ORF">ACMD2_19050</name>
</gene>
<keyword evidence="5" id="KW-0175">Coiled coil</keyword>
<dbReference type="Gene3D" id="3.30.710.10">
    <property type="entry name" value="Potassium Channel Kv1.1, Chain A"/>
    <property type="match status" value="2"/>
</dbReference>
<evidence type="ECO:0000256" key="2">
    <source>
        <dbReference type="ARBA" id="ARBA00022553"/>
    </source>
</evidence>
<dbReference type="SUPFAM" id="SSF54695">
    <property type="entry name" value="POZ domain"/>
    <property type="match status" value="2"/>
</dbReference>
<feature type="domain" description="NPH3" evidence="8">
    <location>
        <begin position="781"/>
        <end position="1065"/>
    </location>
</feature>
<feature type="domain" description="BTB" evidence="7">
    <location>
        <begin position="7"/>
        <end position="75"/>
    </location>
</feature>
<evidence type="ECO:0000256" key="1">
    <source>
        <dbReference type="ARBA" id="ARBA00004906"/>
    </source>
</evidence>
<feature type="region of interest" description="Disordered" evidence="6">
    <location>
        <begin position="550"/>
        <end position="591"/>
    </location>
</feature>
<organism evidence="9 10">
    <name type="scientific">Ananas comosus</name>
    <name type="common">Pineapple</name>
    <name type="synonym">Ananas ananas</name>
    <dbReference type="NCBI Taxonomy" id="4615"/>
    <lineage>
        <taxon>Eukaryota</taxon>
        <taxon>Viridiplantae</taxon>
        <taxon>Streptophyta</taxon>
        <taxon>Embryophyta</taxon>
        <taxon>Tracheophyta</taxon>
        <taxon>Spermatophyta</taxon>
        <taxon>Magnoliopsida</taxon>
        <taxon>Liliopsida</taxon>
        <taxon>Poales</taxon>
        <taxon>Bromeliaceae</taxon>
        <taxon>Bromelioideae</taxon>
        <taxon>Ananas</taxon>
    </lineage>
</organism>
<comment type="similarity">
    <text evidence="4">Belongs to the NPH3 family.</text>
</comment>
<evidence type="ECO:0000259" key="8">
    <source>
        <dbReference type="PROSITE" id="PS51649"/>
    </source>
</evidence>
<feature type="compositionally biased region" description="Low complexity" evidence="6">
    <location>
        <begin position="581"/>
        <end position="590"/>
    </location>
</feature>
<dbReference type="PROSITE" id="PS51649">
    <property type="entry name" value="NPH3"/>
    <property type="match status" value="2"/>
</dbReference>
<dbReference type="GO" id="GO:0016567">
    <property type="term" value="P:protein ubiquitination"/>
    <property type="evidence" value="ECO:0007669"/>
    <property type="project" value="UniProtKB-UniPathway"/>
</dbReference>
<feature type="non-terminal residue" evidence="9">
    <location>
        <position position="1"/>
    </location>
</feature>
<dbReference type="STRING" id="4615.A0A199VXQ8"/>
<dbReference type="EMBL" id="LSRQ01000601">
    <property type="protein sequence ID" value="OAY81789.1"/>
    <property type="molecule type" value="Genomic_DNA"/>
</dbReference>
<dbReference type="PANTHER" id="PTHR32370">
    <property type="entry name" value="OS12G0117600 PROTEIN"/>
    <property type="match status" value="1"/>
</dbReference>
<evidence type="ECO:0000256" key="4">
    <source>
        <dbReference type="PROSITE-ProRule" id="PRU00982"/>
    </source>
</evidence>
<comment type="pathway">
    <text evidence="1">Protein modification; protein ubiquitination.</text>
</comment>
<feature type="domain" description="BTB" evidence="7">
    <location>
        <begin position="621"/>
        <end position="689"/>
    </location>
</feature>
<dbReference type="Proteomes" id="UP000092600">
    <property type="component" value="Unassembled WGS sequence"/>
</dbReference>
<keyword evidence="3" id="KW-0833">Ubl conjugation pathway</keyword>
<evidence type="ECO:0000256" key="3">
    <source>
        <dbReference type="ARBA" id="ARBA00022786"/>
    </source>
</evidence>
<protein>
    <submittedName>
        <fullName evidence="9">BTB/POZ domain-containing protein</fullName>
    </submittedName>
</protein>
<dbReference type="UniPathway" id="UPA00143"/>
<comment type="caution">
    <text evidence="9">The sequence shown here is derived from an EMBL/GenBank/DDBJ whole genome shotgun (WGS) entry which is preliminary data.</text>
</comment>
<feature type="compositionally biased region" description="Basic and acidic residues" evidence="6">
    <location>
        <begin position="554"/>
        <end position="571"/>
    </location>
</feature>
<dbReference type="InterPro" id="IPR027356">
    <property type="entry name" value="NPH3_dom"/>
</dbReference>
<evidence type="ECO:0000313" key="9">
    <source>
        <dbReference type="EMBL" id="OAY81789.1"/>
    </source>
</evidence>
<dbReference type="AlphaFoldDB" id="A0A199VXQ8"/>